<feature type="transmembrane region" description="Helical" evidence="2">
    <location>
        <begin position="70"/>
        <end position="90"/>
    </location>
</feature>
<proteinExistence type="predicted"/>
<evidence type="ECO:0000313" key="4">
    <source>
        <dbReference type="EMBL" id="GHH58648.1"/>
    </source>
</evidence>
<keyword evidence="2" id="KW-1133">Transmembrane helix</keyword>
<feature type="region of interest" description="Disordered" evidence="1">
    <location>
        <begin position="1"/>
        <end position="27"/>
    </location>
</feature>
<dbReference type="Proteomes" id="UP000623958">
    <property type="component" value="Unassembled WGS sequence"/>
</dbReference>
<feature type="transmembrane region" description="Helical" evidence="2">
    <location>
        <begin position="42"/>
        <end position="64"/>
    </location>
</feature>
<dbReference type="RefSeq" id="WP_218569804.1">
    <property type="nucleotide sequence ID" value="NZ_BNBA01000032.1"/>
</dbReference>
<organism evidence="4 5">
    <name type="scientific">Xanthomonas boreopolis</name>
    <dbReference type="NCBI Taxonomy" id="86183"/>
    <lineage>
        <taxon>Bacteria</taxon>
        <taxon>Pseudomonadati</taxon>
        <taxon>Pseudomonadota</taxon>
        <taxon>Gammaproteobacteria</taxon>
        <taxon>Lysobacterales</taxon>
        <taxon>Lysobacteraceae</taxon>
        <taxon>Xanthomonas</taxon>
    </lineage>
</organism>
<name>A0A919FAK1_9XANT</name>
<dbReference type="EMBL" id="BNBA01000032">
    <property type="protein sequence ID" value="GHH58648.1"/>
    <property type="molecule type" value="Genomic_DNA"/>
</dbReference>
<dbReference type="PANTHER" id="PTHR34473:SF3">
    <property type="entry name" value="TRANSMEMBRANE PROTEIN-RELATED"/>
    <property type="match status" value="1"/>
</dbReference>
<evidence type="ECO:0000256" key="1">
    <source>
        <dbReference type="SAM" id="MobiDB-lite"/>
    </source>
</evidence>
<dbReference type="PANTHER" id="PTHR34473">
    <property type="entry name" value="UPF0699 TRANSMEMBRANE PROTEIN YDBS"/>
    <property type="match status" value="1"/>
</dbReference>
<dbReference type="InterPro" id="IPR005182">
    <property type="entry name" value="YdbS-like_PH"/>
</dbReference>
<sequence length="183" mass="19975">MRTFANLRRHVHPTSDPALPVPPPLPDGDAGWHALPTQSVRLAAAAGALSAGAFAAIASTALLLSLAPRLWWLIPVLALAGAGMGGWLSGKRQRLTRWRLDADGLALRRGRWWQTETRVPITRVQHLDLRRGPLERIAGLTTLVVHTAGTRLNTVAIAGLDQHDAERLRDRLARQLDQDDDAL</sequence>
<reference evidence="4" key="2">
    <citation type="submission" date="2020-09" db="EMBL/GenBank/DDBJ databases">
        <authorList>
            <person name="Sun Q."/>
            <person name="Ohkuma M."/>
        </authorList>
    </citation>
    <scope>NUCLEOTIDE SEQUENCE</scope>
    <source>
        <strain evidence="4">JCM 13306</strain>
    </source>
</reference>
<evidence type="ECO:0000313" key="5">
    <source>
        <dbReference type="Proteomes" id="UP000623958"/>
    </source>
</evidence>
<keyword evidence="2" id="KW-0812">Transmembrane</keyword>
<keyword evidence="2" id="KW-0472">Membrane</keyword>
<reference evidence="4" key="1">
    <citation type="journal article" date="2014" name="Int. J. Syst. Evol. Microbiol.">
        <title>Complete genome sequence of Corynebacterium casei LMG S-19264T (=DSM 44701T), isolated from a smear-ripened cheese.</title>
        <authorList>
            <consortium name="US DOE Joint Genome Institute (JGI-PGF)"/>
            <person name="Walter F."/>
            <person name="Albersmeier A."/>
            <person name="Kalinowski J."/>
            <person name="Ruckert C."/>
        </authorList>
    </citation>
    <scope>NUCLEOTIDE SEQUENCE</scope>
    <source>
        <strain evidence="4">JCM 13306</strain>
    </source>
</reference>
<dbReference type="AlphaFoldDB" id="A0A919FAK1"/>
<protein>
    <recommendedName>
        <fullName evidence="3">YdbS-like PH domain-containing protein</fullName>
    </recommendedName>
</protein>
<evidence type="ECO:0000259" key="3">
    <source>
        <dbReference type="Pfam" id="PF03703"/>
    </source>
</evidence>
<comment type="caution">
    <text evidence="4">The sequence shown here is derived from an EMBL/GenBank/DDBJ whole genome shotgun (WGS) entry which is preliminary data.</text>
</comment>
<keyword evidence="5" id="KW-1185">Reference proteome</keyword>
<gene>
    <name evidence="4" type="ORF">GCM10009090_31740</name>
</gene>
<evidence type="ECO:0000256" key="2">
    <source>
        <dbReference type="SAM" id="Phobius"/>
    </source>
</evidence>
<feature type="domain" description="YdbS-like PH" evidence="3">
    <location>
        <begin position="96"/>
        <end position="172"/>
    </location>
</feature>
<accession>A0A919FAK1</accession>
<dbReference type="Pfam" id="PF03703">
    <property type="entry name" value="bPH_2"/>
    <property type="match status" value="1"/>
</dbReference>